<keyword evidence="3" id="KW-0274">FAD</keyword>
<dbReference type="SUPFAM" id="SSF51905">
    <property type="entry name" value="FAD/NAD(P)-binding domain"/>
    <property type="match status" value="1"/>
</dbReference>
<feature type="chain" id="PRO_5047522356" description="FAD-binding domain-containing protein" evidence="5">
    <location>
        <begin position="18"/>
        <end position="555"/>
    </location>
</feature>
<evidence type="ECO:0000313" key="8">
    <source>
        <dbReference type="Proteomes" id="UP001437256"/>
    </source>
</evidence>
<comment type="caution">
    <text evidence="7">The sequence shown here is derived from an EMBL/GenBank/DDBJ whole genome shotgun (WGS) entry which is preliminary data.</text>
</comment>
<name>A0ABR2ZDN8_9AGAR</name>
<dbReference type="PRINTS" id="PR00420">
    <property type="entry name" value="RNGMNOXGNASE"/>
</dbReference>
<dbReference type="Gene3D" id="3.40.30.120">
    <property type="match status" value="1"/>
</dbReference>
<organism evidence="7 8">
    <name type="scientific">Marasmius tenuissimus</name>
    <dbReference type="NCBI Taxonomy" id="585030"/>
    <lineage>
        <taxon>Eukaryota</taxon>
        <taxon>Fungi</taxon>
        <taxon>Dikarya</taxon>
        <taxon>Basidiomycota</taxon>
        <taxon>Agaricomycotina</taxon>
        <taxon>Agaricomycetes</taxon>
        <taxon>Agaricomycetidae</taxon>
        <taxon>Agaricales</taxon>
        <taxon>Marasmiineae</taxon>
        <taxon>Marasmiaceae</taxon>
        <taxon>Marasmius</taxon>
    </lineage>
</organism>
<dbReference type="Proteomes" id="UP001437256">
    <property type="component" value="Unassembled WGS sequence"/>
</dbReference>
<evidence type="ECO:0000256" key="1">
    <source>
        <dbReference type="ARBA" id="ARBA00001974"/>
    </source>
</evidence>
<feature type="domain" description="FAD-binding" evidence="6">
    <location>
        <begin position="2"/>
        <end position="354"/>
    </location>
</feature>
<dbReference type="InterPro" id="IPR002938">
    <property type="entry name" value="FAD-bd"/>
</dbReference>
<evidence type="ECO:0000256" key="3">
    <source>
        <dbReference type="ARBA" id="ARBA00022827"/>
    </source>
</evidence>
<keyword evidence="2" id="KW-0285">Flavoprotein</keyword>
<feature type="signal peptide" evidence="5">
    <location>
        <begin position="1"/>
        <end position="17"/>
    </location>
</feature>
<sequence>MAPVLIVGAGPTGLALALSLLRNGVPVRIIDKRPEHTIGQRGAGMQPRTLELYKILGALPDIAAAGHPERPIRMYTSPEGPTHVAEFHMHEQLENTPEYPLINLTVLGQDKHEAVLRKRLAEDYGTHVELGTELKSFEQTDDYVESRLVKHIDGKEVEEIFQSEFLVGTDGARSVVRKQLGLTFLGKSDEQTSVIAGDVRIKSGMPDRNYWRMWGDRKKTFLSLFPFETEGDLYFLVTGGTGIDVQQVNSSPEALYNHISSTIGRDFEFGETLWSGVWSVNVRMVNKFGEGRVFVGGDAAHVHSPAGAQGMNSGVQDSINLGWKIGLVHKGLAPLSFLTSYTDERLPVIATMLNKTTELMDNSFKVSEDDPVGNAGFAKRGFELRMLGVNYRKSPVVVDEKHEEKEVAVDPYRSGTDGTLKGGDRAPSASGLVDLADNSTTTLFDLFSPSKHTIMVFSKDDSVPREVLEAVGGTFPQGTAQTVIIYPQSFTGSSTASEAQGHCVLVDKEGFAFKHYRVDTNDRLRIIVIRPDGYIGAIAEGVEGLKKYVGLVFKS</sequence>
<reference evidence="7 8" key="1">
    <citation type="submission" date="2024-05" db="EMBL/GenBank/DDBJ databases">
        <title>A draft genome resource for the thread blight pathogen Marasmius tenuissimus strain MS-2.</title>
        <authorList>
            <person name="Yulfo-Soto G.E."/>
            <person name="Baruah I.K."/>
            <person name="Amoako-Attah I."/>
            <person name="Bukari Y."/>
            <person name="Meinhardt L.W."/>
            <person name="Bailey B.A."/>
            <person name="Cohen S.P."/>
        </authorList>
    </citation>
    <scope>NUCLEOTIDE SEQUENCE [LARGE SCALE GENOMIC DNA]</scope>
    <source>
        <strain evidence="7 8">MS-2</strain>
    </source>
</reference>
<evidence type="ECO:0000256" key="4">
    <source>
        <dbReference type="ARBA" id="ARBA00023002"/>
    </source>
</evidence>
<dbReference type="InterPro" id="IPR036188">
    <property type="entry name" value="FAD/NAD-bd_sf"/>
</dbReference>
<gene>
    <name evidence="7" type="ORF">AAF712_013886</name>
</gene>
<dbReference type="Gene3D" id="3.50.50.60">
    <property type="entry name" value="FAD/NAD(P)-binding domain"/>
    <property type="match status" value="1"/>
</dbReference>
<keyword evidence="5" id="KW-0732">Signal</keyword>
<dbReference type="PANTHER" id="PTHR43004:SF19">
    <property type="entry name" value="BINDING MONOOXYGENASE, PUTATIVE (JCVI)-RELATED"/>
    <property type="match status" value="1"/>
</dbReference>
<comment type="cofactor">
    <cofactor evidence="1">
        <name>FAD</name>
        <dbReference type="ChEBI" id="CHEBI:57692"/>
    </cofactor>
</comment>
<keyword evidence="4" id="KW-0560">Oxidoreductase</keyword>
<evidence type="ECO:0000256" key="2">
    <source>
        <dbReference type="ARBA" id="ARBA00022630"/>
    </source>
</evidence>
<dbReference type="Gene3D" id="3.30.70.2450">
    <property type="match status" value="1"/>
</dbReference>
<dbReference type="EMBL" id="JBBXMP010000230">
    <property type="protein sequence ID" value="KAL0059375.1"/>
    <property type="molecule type" value="Genomic_DNA"/>
</dbReference>
<evidence type="ECO:0000313" key="7">
    <source>
        <dbReference type="EMBL" id="KAL0059375.1"/>
    </source>
</evidence>
<accession>A0ABR2ZDN8</accession>
<evidence type="ECO:0000259" key="6">
    <source>
        <dbReference type="Pfam" id="PF01494"/>
    </source>
</evidence>
<dbReference type="Pfam" id="PF01494">
    <property type="entry name" value="FAD_binding_3"/>
    <property type="match status" value="1"/>
</dbReference>
<dbReference type="InterPro" id="IPR050641">
    <property type="entry name" value="RIFMO-like"/>
</dbReference>
<proteinExistence type="predicted"/>
<evidence type="ECO:0000256" key="5">
    <source>
        <dbReference type="SAM" id="SignalP"/>
    </source>
</evidence>
<keyword evidence="8" id="KW-1185">Reference proteome</keyword>
<dbReference type="PANTHER" id="PTHR43004">
    <property type="entry name" value="TRK SYSTEM POTASSIUM UPTAKE PROTEIN"/>
    <property type="match status" value="1"/>
</dbReference>
<protein>
    <recommendedName>
        <fullName evidence="6">FAD-binding domain-containing protein</fullName>
    </recommendedName>
</protein>